<keyword evidence="3" id="KW-1185">Reference proteome</keyword>
<dbReference type="EMBL" id="ML987190">
    <property type="protein sequence ID" value="KAF2254225.1"/>
    <property type="molecule type" value="Genomic_DNA"/>
</dbReference>
<dbReference type="Proteomes" id="UP000800094">
    <property type="component" value="Unassembled WGS sequence"/>
</dbReference>
<dbReference type="GeneID" id="54585175"/>
<reference evidence="2" key="1">
    <citation type="journal article" date="2020" name="Stud. Mycol.">
        <title>101 Dothideomycetes genomes: a test case for predicting lifestyles and emergence of pathogens.</title>
        <authorList>
            <person name="Haridas S."/>
            <person name="Albert R."/>
            <person name="Binder M."/>
            <person name="Bloem J."/>
            <person name="Labutti K."/>
            <person name="Salamov A."/>
            <person name="Andreopoulos B."/>
            <person name="Baker S."/>
            <person name="Barry K."/>
            <person name="Bills G."/>
            <person name="Bluhm B."/>
            <person name="Cannon C."/>
            <person name="Castanera R."/>
            <person name="Culley D."/>
            <person name="Daum C."/>
            <person name="Ezra D."/>
            <person name="Gonzalez J."/>
            <person name="Henrissat B."/>
            <person name="Kuo A."/>
            <person name="Liang C."/>
            <person name="Lipzen A."/>
            <person name="Lutzoni F."/>
            <person name="Magnuson J."/>
            <person name="Mondo S."/>
            <person name="Nolan M."/>
            <person name="Ohm R."/>
            <person name="Pangilinan J."/>
            <person name="Park H.-J."/>
            <person name="Ramirez L."/>
            <person name="Alfaro M."/>
            <person name="Sun H."/>
            <person name="Tritt A."/>
            <person name="Yoshinaga Y."/>
            <person name="Zwiers L.-H."/>
            <person name="Turgeon B."/>
            <person name="Goodwin S."/>
            <person name="Spatafora J."/>
            <person name="Crous P."/>
            <person name="Grigoriev I."/>
        </authorList>
    </citation>
    <scope>NUCLEOTIDE SEQUENCE</scope>
    <source>
        <strain evidence="2">CBS 122368</strain>
    </source>
</reference>
<dbReference type="RefSeq" id="XP_033689229.1">
    <property type="nucleotide sequence ID" value="XM_033831845.1"/>
</dbReference>
<organism evidence="2 3">
    <name type="scientific">Trematosphaeria pertusa</name>
    <dbReference type="NCBI Taxonomy" id="390896"/>
    <lineage>
        <taxon>Eukaryota</taxon>
        <taxon>Fungi</taxon>
        <taxon>Dikarya</taxon>
        <taxon>Ascomycota</taxon>
        <taxon>Pezizomycotina</taxon>
        <taxon>Dothideomycetes</taxon>
        <taxon>Pleosporomycetidae</taxon>
        <taxon>Pleosporales</taxon>
        <taxon>Massarineae</taxon>
        <taxon>Trematosphaeriaceae</taxon>
        <taxon>Trematosphaeria</taxon>
    </lineage>
</organism>
<name>A0A6A6IUJ0_9PLEO</name>
<feature type="compositionally biased region" description="Basic and acidic residues" evidence="1">
    <location>
        <begin position="13"/>
        <end position="27"/>
    </location>
</feature>
<gene>
    <name evidence="2" type="ORF">BU26DRAFT_546558</name>
</gene>
<dbReference type="AlphaFoldDB" id="A0A6A6IUJ0"/>
<protein>
    <submittedName>
        <fullName evidence="2">Uncharacterized protein</fullName>
    </submittedName>
</protein>
<evidence type="ECO:0000313" key="2">
    <source>
        <dbReference type="EMBL" id="KAF2254225.1"/>
    </source>
</evidence>
<proteinExistence type="predicted"/>
<feature type="compositionally biased region" description="Polar residues" evidence="1">
    <location>
        <begin position="62"/>
        <end position="112"/>
    </location>
</feature>
<accession>A0A6A6IUJ0</accession>
<feature type="region of interest" description="Disordered" evidence="1">
    <location>
        <begin position="1"/>
        <end position="141"/>
    </location>
</feature>
<evidence type="ECO:0000256" key="1">
    <source>
        <dbReference type="SAM" id="MobiDB-lite"/>
    </source>
</evidence>
<sequence length="166" mass="17548">MDGQPRSLGTATKIKDTKQENPERAEGGKPQVAQLGKEAGFRGVVRIRRRKAPYLAPPQHNVPRSSSNSSKPLGTPISTSRASPSQAPGTAYRNQSIFPSSSRVITLSTVQPSDRPAARPSIERRAVISPRPSSEKADGSALEKATVAASDGCSCTVEDADPSSRV</sequence>
<evidence type="ECO:0000313" key="3">
    <source>
        <dbReference type="Proteomes" id="UP000800094"/>
    </source>
</evidence>